<keyword evidence="4" id="KW-1185">Reference proteome</keyword>
<feature type="chain" id="PRO_5038675685" evidence="2">
    <location>
        <begin position="24"/>
        <end position="221"/>
    </location>
</feature>
<evidence type="ECO:0000313" key="4">
    <source>
        <dbReference type="Proteomes" id="UP000198282"/>
    </source>
</evidence>
<dbReference type="OrthoDB" id="3543083at2"/>
<reference evidence="3 4" key="1">
    <citation type="submission" date="2017-06" db="EMBL/GenBank/DDBJ databases">
        <authorList>
            <person name="Kim H.J."/>
            <person name="Triplett B.A."/>
        </authorList>
    </citation>
    <scope>NUCLEOTIDE SEQUENCE [LARGE SCALE GENOMIC DNA]</scope>
    <source>
        <strain evidence="3 4">CGMCC 4.2132</strain>
    </source>
</reference>
<evidence type="ECO:0000256" key="2">
    <source>
        <dbReference type="SAM" id="SignalP"/>
    </source>
</evidence>
<dbReference type="RefSeq" id="WP_089205797.1">
    <property type="nucleotide sequence ID" value="NZ_FZOD01000003.1"/>
</dbReference>
<name>A0A239BCP5_9ACTN</name>
<dbReference type="Proteomes" id="UP000198282">
    <property type="component" value="Unassembled WGS sequence"/>
</dbReference>
<dbReference type="EMBL" id="FZOD01000003">
    <property type="protein sequence ID" value="SNS04944.1"/>
    <property type="molecule type" value="Genomic_DNA"/>
</dbReference>
<evidence type="ECO:0000313" key="3">
    <source>
        <dbReference type="EMBL" id="SNS04944.1"/>
    </source>
</evidence>
<feature type="signal peptide" evidence="2">
    <location>
        <begin position="1"/>
        <end position="23"/>
    </location>
</feature>
<keyword evidence="2" id="KW-0732">Signal</keyword>
<organism evidence="3 4">
    <name type="scientific">Streptosporangium subroseum</name>
    <dbReference type="NCBI Taxonomy" id="106412"/>
    <lineage>
        <taxon>Bacteria</taxon>
        <taxon>Bacillati</taxon>
        <taxon>Actinomycetota</taxon>
        <taxon>Actinomycetes</taxon>
        <taxon>Streptosporangiales</taxon>
        <taxon>Streptosporangiaceae</taxon>
        <taxon>Streptosporangium</taxon>
    </lineage>
</organism>
<proteinExistence type="predicted"/>
<gene>
    <name evidence="3" type="ORF">SAMN05216276_100380</name>
</gene>
<accession>A0A239BCP5</accession>
<sequence length="221" mass="23771">MRRIPLLLMIIVPLLALAAPARAGGWAVTFMDPAPTGMRPNTTYTLGFWLLQHGTHPYEGANLGEVGLEFTSGKKRVLFSGVRLKEPAHYAAAISLPPGTWQVKGVQGWFSPYEIGTLALPGDLRLAPVPEDLKQAIAAQAPQQNYWGEIRPPGFPQGTATPQPVTPPSATPQPAAAPSAPLGTTTVAVVEADSWWRPPYTPVALLGLVLLAVMAYRLRRR</sequence>
<dbReference type="AlphaFoldDB" id="A0A239BCP5"/>
<evidence type="ECO:0000256" key="1">
    <source>
        <dbReference type="SAM" id="MobiDB-lite"/>
    </source>
</evidence>
<protein>
    <submittedName>
        <fullName evidence="3">Uncharacterized protein</fullName>
    </submittedName>
</protein>
<feature type="region of interest" description="Disordered" evidence="1">
    <location>
        <begin position="149"/>
        <end position="180"/>
    </location>
</feature>